<dbReference type="Gene3D" id="3.20.20.140">
    <property type="entry name" value="Metal-dependent hydrolases"/>
    <property type="match status" value="1"/>
</dbReference>
<dbReference type="RefSeq" id="WP_145069604.1">
    <property type="nucleotide sequence ID" value="NZ_CP036287.1"/>
</dbReference>
<dbReference type="EMBL" id="CP036287">
    <property type="protein sequence ID" value="QDU69580.1"/>
    <property type="molecule type" value="Genomic_DNA"/>
</dbReference>
<dbReference type="Pfam" id="PF12228">
    <property type="entry name" value="DUF3604"/>
    <property type="match status" value="2"/>
</dbReference>
<feature type="compositionally biased region" description="Low complexity" evidence="1">
    <location>
        <begin position="25"/>
        <end position="36"/>
    </location>
</feature>
<dbReference type="PROSITE" id="PS51257">
    <property type="entry name" value="PROKAR_LIPOPROTEIN"/>
    <property type="match status" value="1"/>
</dbReference>
<evidence type="ECO:0000313" key="3">
    <source>
        <dbReference type="EMBL" id="QDU69580.1"/>
    </source>
</evidence>
<keyword evidence="2" id="KW-0732">Signal</keyword>
<dbReference type="KEGG" id="pbap:Pla133_47000"/>
<evidence type="ECO:0008006" key="5">
    <source>
        <dbReference type="Google" id="ProtNLM"/>
    </source>
</evidence>
<name>A0A518BRK1_9BACT</name>
<proteinExistence type="predicted"/>
<keyword evidence="4" id="KW-1185">Reference proteome</keyword>
<dbReference type="AlphaFoldDB" id="A0A518BRK1"/>
<dbReference type="SUPFAM" id="SSF89550">
    <property type="entry name" value="PHP domain-like"/>
    <property type="match status" value="1"/>
</dbReference>
<feature type="signal peptide" evidence="2">
    <location>
        <begin position="1"/>
        <end position="21"/>
    </location>
</feature>
<organism evidence="3 4">
    <name type="scientific">Engelhardtia mirabilis</name>
    <dbReference type="NCBI Taxonomy" id="2528011"/>
    <lineage>
        <taxon>Bacteria</taxon>
        <taxon>Pseudomonadati</taxon>
        <taxon>Planctomycetota</taxon>
        <taxon>Planctomycetia</taxon>
        <taxon>Planctomycetia incertae sedis</taxon>
        <taxon>Engelhardtia</taxon>
    </lineage>
</organism>
<feature type="chain" id="PRO_5021926081" description="DUF3604 domain-containing protein" evidence="2">
    <location>
        <begin position="22"/>
        <end position="665"/>
    </location>
</feature>
<evidence type="ECO:0000313" key="4">
    <source>
        <dbReference type="Proteomes" id="UP000316921"/>
    </source>
</evidence>
<sequence length="665" mass="70892" precursor="true">MDRRTLALALPLLAACGGNSADQDSATSEGSTAGAADEQRAQLVDWLGFEPPQTAKLDVLYTLWEDQRTPRSPADGAGSARFVGPAPEAEVGRPARFELDYTAGPLGVAEGGAIYLQAPPFWGWSTPQAAEPAAPGYTTFECDAQDLRFEARAIDTQLLVAVVRGRDLAPGEVVHIVYGAGPAGVRVDRYGERDTRLWLAVDGDGDGVRALVDDAELAFDVAPGPASRLLLHLPATAHPGETITATLAVVDGTGSDRVEFEGAIEVEGLPGDEAPRRFEFGASDSASRRIEVVLPEAISTLRLVARVLDEAGEVLTETESNPCRVSPAKRVLFCDLQGHSGLSDGTGTPDDYYTYARYVGGLDAVALTDHDRWGLEPLETTPELWDTILAASQAHDEPGRFLALTGFEWTSWLFGHRHVVHLGAARPLLSAFDRDYDTPPELWAALDGTDSLSIPHTLAGGPVAVDWSAKPPLEIEPVVELVSVHGSSDTPADPRRIYSPVDGHWFEDVLGRGYRYGIIGSGDGHDGHPGMAHLSAPCGGLAGILSEDLTRAGLLEALRARRCYGTSGARIVLRTSLASQPMGAQMSAADVGPEPQLLIEVFGTAPLERIEIVDETGIVVAVDGAKELELRALVPIPPPAAGGLLRVRVLQTDRHMAWSSPYYFD</sequence>
<protein>
    <recommendedName>
        <fullName evidence="5">DUF3604 domain-containing protein</fullName>
    </recommendedName>
</protein>
<feature type="region of interest" description="Disordered" evidence="1">
    <location>
        <begin position="18"/>
        <end position="37"/>
    </location>
</feature>
<evidence type="ECO:0000256" key="1">
    <source>
        <dbReference type="SAM" id="MobiDB-lite"/>
    </source>
</evidence>
<gene>
    <name evidence="3" type="ORF">Pla133_47000</name>
</gene>
<evidence type="ECO:0000256" key="2">
    <source>
        <dbReference type="SAM" id="SignalP"/>
    </source>
</evidence>
<dbReference type="InterPro" id="IPR016195">
    <property type="entry name" value="Pol/histidinol_Pase-like"/>
</dbReference>
<dbReference type="Proteomes" id="UP000316921">
    <property type="component" value="Chromosome"/>
</dbReference>
<reference evidence="3 4" key="1">
    <citation type="submission" date="2019-02" db="EMBL/GenBank/DDBJ databases">
        <title>Deep-cultivation of Planctomycetes and their phenomic and genomic characterization uncovers novel biology.</title>
        <authorList>
            <person name="Wiegand S."/>
            <person name="Jogler M."/>
            <person name="Boedeker C."/>
            <person name="Pinto D."/>
            <person name="Vollmers J."/>
            <person name="Rivas-Marin E."/>
            <person name="Kohn T."/>
            <person name="Peeters S.H."/>
            <person name="Heuer A."/>
            <person name="Rast P."/>
            <person name="Oberbeckmann S."/>
            <person name="Bunk B."/>
            <person name="Jeske O."/>
            <person name="Meyerdierks A."/>
            <person name="Storesund J.E."/>
            <person name="Kallscheuer N."/>
            <person name="Luecker S."/>
            <person name="Lage O.M."/>
            <person name="Pohl T."/>
            <person name="Merkel B.J."/>
            <person name="Hornburger P."/>
            <person name="Mueller R.-W."/>
            <person name="Bruemmer F."/>
            <person name="Labrenz M."/>
            <person name="Spormann A.M."/>
            <person name="Op den Camp H."/>
            <person name="Overmann J."/>
            <person name="Amann R."/>
            <person name="Jetten M.S.M."/>
            <person name="Mascher T."/>
            <person name="Medema M.H."/>
            <person name="Devos D.P."/>
            <person name="Kaster A.-K."/>
            <person name="Ovreas L."/>
            <person name="Rohde M."/>
            <person name="Galperin M.Y."/>
            <person name="Jogler C."/>
        </authorList>
    </citation>
    <scope>NUCLEOTIDE SEQUENCE [LARGE SCALE GENOMIC DNA]</scope>
    <source>
        <strain evidence="3 4">Pla133</strain>
    </source>
</reference>
<accession>A0A518BRK1</accession>
<dbReference type="InterPro" id="IPR022028">
    <property type="entry name" value="DUF3604"/>
</dbReference>